<dbReference type="Gene3D" id="3.40.1190.20">
    <property type="match status" value="1"/>
</dbReference>
<proteinExistence type="inferred from homology"/>
<accession>A0A2P7BEC3</accession>
<dbReference type="Pfam" id="PF00294">
    <property type="entry name" value="PfkB"/>
    <property type="match status" value="1"/>
</dbReference>
<evidence type="ECO:0000256" key="2">
    <source>
        <dbReference type="ARBA" id="ARBA00022679"/>
    </source>
</evidence>
<gene>
    <name evidence="7" type="ORF">CU102_21580</name>
</gene>
<dbReference type="PANTHER" id="PTHR43085">
    <property type="entry name" value="HEXOKINASE FAMILY MEMBER"/>
    <property type="match status" value="1"/>
</dbReference>
<keyword evidence="5" id="KW-0067">ATP-binding</keyword>
<dbReference type="InterPro" id="IPR002173">
    <property type="entry name" value="Carboh/pur_kinase_PfkB_CS"/>
</dbReference>
<keyword evidence="8" id="KW-1185">Reference proteome</keyword>
<evidence type="ECO:0000259" key="6">
    <source>
        <dbReference type="Pfam" id="PF00294"/>
    </source>
</evidence>
<dbReference type="GO" id="GO:0016301">
    <property type="term" value="F:kinase activity"/>
    <property type="evidence" value="ECO:0007669"/>
    <property type="project" value="UniProtKB-KW"/>
</dbReference>
<dbReference type="CDD" id="cd01167">
    <property type="entry name" value="bac_FRK"/>
    <property type="match status" value="1"/>
</dbReference>
<dbReference type="GO" id="GO:0005524">
    <property type="term" value="F:ATP binding"/>
    <property type="evidence" value="ECO:0007669"/>
    <property type="project" value="UniProtKB-KW"/>
</dbReference>
<keyword evidence="3" id="KW-0547">Nucleotide-binding</keyword>
<comment type="caution">
    <text evidence="7">The sequence shown here is derived from an EMBL/GenBank/DDBJ whole genome shotgun (WGS) entry which is preliminary data.</text>
</comment>
<protein>
    <submittedName>
        <fullName evidence="7">Carbohydrate kinase</fullName>
    </submittedName>
</protein>
<feature type="domain" description="Carbohydrate kinase PfkB" evidence="6">
    <location>
        <begin position="2"/>
        <end position="306"/>
    </location>
</feature>
<dbReference type="Proteomes" id="UP000241444">
    <property type="component" value="Unassembled WGS sequence"/>
</dbReference>
<dbReference type="SUPFAM" id="SSF53613">
    <property type="entry name" value="Ribokinase-like"/>
    <property type="match status" value="1"/>
</dbReference>
<dbReference type="PANTHER" id="PTHR43085:SF1">
    <property type="entry name" value="PSEUDOURIDINE KINASE-RELATED"/>
    <property type="match status" value="1"/>
</dbReference>
<dbReference type="OrthoDB" id="9795789at2"/>
<dbReference type="EMBL" id="PGGO01000019">
    <property type="protein sequence ID" value="PSH64826.1"/>
    <property type="molecule type" value="Genomic_DNA"/>
</dbReference>
<dbReference type="PROSITE" id="PS00584">
    <property type="entry name" value="PFKB_KINASES_2"/>
    <property type="match status" value="1"/>
</dbReference>
<dbReference type="InterPro" id="IPR029056">
    <property type="entry name" value="Ribokinase-like"/>
</dbReference>
<name>A0A2P7BEC3_9HYPH</name>
<organism evidence="7 8">
    <name type="scientific">Phyllobacterium brassicacearum</name>
    <dbReference type="NCBI Taxonomy" id="314235"/>
    <lineage>
        <taxon>Bacteria</taxon>
        <taxon>Pseudomonadati</taxon>
        <taxon>Pseudomonadota</taxon>
        <taxon>Alphaproteobacteria</taxon>
        <taxon>Hyphomicrobiales</taxon>
        <taxon>Phyllobacteriaceae</taxon>
        <taxon>Phyllobacterium</taxon>
    </lineage>
</organism>
<evidence type="ECO:0000313" key="7">
    <source>
        <dbReference type="EMBL" id="PSH64826.1"/>
    </source>
</evidence>
<evidence type="ECO:0000256" key="1">
    <source>
        <dbReference type="ARBA" id="ARBA00010688"/>
    </source>
</evidence>
<reference evidence="8" key="1">
    <citation type="submission" date="2017-11" db="EMBL/GenBank/DDBJ databases">
        <authorList>
            <person name="Kuznetsova I."/>
            <person name="Sazanova A."/>
            <person name="Chirak E."/>
            <person name="Safronova V."/>
            <person name="Willems A."/>
        </authorList>
    </citation>
    <scope>NUCLEOTIDE SEQUENCE [LARGE SCALE GENOMIC DNA]</scope>
    <source>
        <strain evidence="8">STM 196</strain>
    </source>
</reference>
<evidence type="ECO:0000313" key="8">
    <source>
        <dbReference type="Proteomes" id="UP000241444"/>
    </source>
</evidence>
<dbReference type="InterPro" id="IPR011611">
    <property type="entry name" value="PfkB_dom"/>
</dbReference>
<evidence type="ECO:0000256" key="4">
    <source>
        <dbReference type="ARBA" id="ARBA00022777"/>
    </source>
</evidence>
<keyword evidence="4 7" id="KW-0418">Kinase</keyword>
<evidence type="ECO:0000256" key="3">
    <source>
        <dbReference type="ARBA" id="ARBA00022741"/>
    </source>
</evidence>
<sequence>MILCCGEALIDMLQRKSDAGEPAFAPYVGGAVFNTAIALGRLGVATEFFSGISSDFFGQMLLDSLAANHVGTAYAHISPQPTTLAFVRLTDGQASYMFYDENSAGRSLAIEHLPELDDNVTALQFGAISLIPEPCGSTYEALMAREHEKRVIILDPNIRPGFIPDKEMHLARMRRMIAMTDIVKISDEDMRWFGESGTLDEIARRWIVPAGRQGPKLILVTHGADGVTGYTADLTVQVAAQKVPVVDTVGAGDTFTAGVLASLEEAKLLSKSALNALSEAQIREALLLGVRAAAVTVSRAGANPPWREELAI</sequence>
<evidence type="ECO:0000256" key="5">
    <source>
        <dbReference type="ARBA" id="ARBA00022840"/>
    </source>
</evidence>
<comment type="similarity">
    <text evidence="1">Belongs to the carbohydrate kinase PfkB family.</text>
</comment>
<dbReference type="InterPro" id="IPR050306">
    <property type="entry name" value="PfkB_Carbo_kinase"/>
</dbReference>
<dbReference type="AlphaFoldDB" id="A0A2P7BEC3"/>
<keyword evidence="2" id="KW-0808">Transferase</keyword>
<dbReference type="RefSeq" id="WP_106713154.1">
    <property type="nucleotide sequence ID" value="NZ_PGGO01000019.1"/>
</dbReference>